<dbReference type="PANTHER" id="PTHR43193">
    <property type="match status" value="1"/>
</dbReference>
<dbReference type="InterPro" id="IPR007525">
    <property type="entry name" value="FrhB_FdhB_C"/>
</dbReference>
<dbReference type="InterPro" id="IPR052977">
    <property type="entry name" value="Polyferredoxin-like_ET"/>
</dbReference>
<feature type="domain" description="4Fe-4S ferredoxin-type" evidence="1">
    <location>
        <begin position="2"/>
        <end position="31"/>
    </location>
</feature>
<proteinExistence type="predicted"/>
<evidence type="ECO:0000313" key="2">
    <source>
        <dbReference type="EMBL" id="MPL67162.1"/>
    </source>
</evidence>
<evidence type="ECO:0000259" key="1">
    <source>
        <dbReference type="PROSITE" id="PS51379"/>
    </source>
</evidence>
<gene>
    <name evidence="2" type="ORF">SDC9_12852</name>
</gene>
<dbReference type="InterPro" id="IPR017900">
    <property type="entry name" value="4Fe4S_Fe_S_CS"/>
</dbReference>
<protein>
    <recommendedName>
        <fullName evidence="1">4Fe-4S ferredoxin-type domain-containing protein</fullName>
    </recommendedName>
</protein>
<sequence length="395" mass="44393">MITLYEHKDECCACLACVNVCPKQAIVMKPDEDGFVFPKINNDVCIECNLCKKVCAFKNAPVSANGPIATFAAINNDKNILSTSASGGIFGALASIVFGKNGVVFGCAYNEDMEPAHICVDNILDMGKIQGSKYVHSNIKTTYSLAKEYLKNGRYVLFTGTPCQIAGLKAYLCEDYDTLITADIICHGVPSADFFKGYIKYLEEKFKGKVIDFKFRDKAKGWGLMGKVIYEKGGEVHEKFITPINSYYYSYFLKGDVYRENCYECKYACVNREGDFTMGDYWGVEKVHTEIDTKNGVSVLLVNSEKGMKLINELTKYLDLTVSTLIQAQVQNGQLKNPTVKSCKREAILKTWREGGYQAVADDYYRLNKNKIMLFKIKMLIPTSIKKIIKKLLRI</sequence>
<dbReference type="PANTHER" id="PTHR43193:SF2">
    <property type="entry name" value="POLYFERREDOXIN PROTEIN FWDF"/>
    <property type="match status" value="1"/>
</dbReference>
<dbReference type="SUPFAM" id="SSF54862">
    <property type="entry name" value="4Fe-4S ferredoxins"/>
    <property type="match status" value="1"/>
</dbReference>
<dbReference type="AlphaFoldDB" id="A0A644TLF9"/>
<dbReference type="EMBL" id="VSSQ01000035">
    <property type="protein sequence ID" value="MPL67162.1"/>
    <property type="molecule type" value="Genomic_DNA"/>
</dbReference>
<name>A0A644TLF9_9ZZZZ</name>
<dbReference type="PROSITE" id="PS51379">
    <property type="entry name" value="4FE4S_FER_2"/>
    <property type="match status" value="2"/>
</dbReference>
<dbReference type="Pfam" id="PF04432">
    <property type="entry name" value="FrhB_FdhB_C"/>
    <property type="match status" value="1"/>
</dbReference>
<dbReference type="PROSITE" id="PS00198">
    <property type="entry name" value="4FE4S_FER_1"/>
    <property type="match status" value="1"/>
</dbReference>
<dbReference type="Gene3D" id="3.30.70.20">
    <property type="match status" value="1"/>
</dbReference>
<reference evidence="2" key="1">
    <citation type="submission" date="2019-08" db="EMBL/GenBank/DDBJ databases">
        <authorList>
            <person name="Kucharzyk K."/>
            <person name="Murdoch R.W."/>
            <person name="Higgins S."/>
            <person name="Loffler F."/>
        </authorList>
    </citation>
    <scope>NUCLEOTIDE SEQUENCE</scope>
</reference>
<comment type="caution">
    <text evidence="2">The sequence shown here is derived from an EMBL/GenBank/DDBJ whole genome shotgun (WGS) entry which is preliminary data.</text>
</comment>
<accession>A0A644TLF9</accession>
<organism evidence="2">
    <name type="scientific">bioreactor metagenome</name>
    <dbReference type="NCBI Taxonomy" id="1076179"/>
    <lineage>
        <taxon>unclassified sequences</taxon>
        <taxon>metagenomes</taxon>
        <taxon>ecological metagenomes</taxon>
    </lineage>
</organism>
<feature type="domain" description="4Fe-4S ferredoxin-type" evidence="1">
    <location>
        <begin position="36"/>
        <end position="66"/>
    </location>
</feature>
<dbReference type="InterPro" id="IPR017896">
    <property type="entry name" value="4Fe4S_Fe-S-bd"/>
</dbReference>